<protein>
    <submittedName>
        <fullName evidence="5">Flp pilus assembly protein TadD</fullName>
    </submittedName>
</protein>
<evidence type="ECO:0000256" key="2">
    <source>
        <dbReference type="ARBA" id="ARBA00022803"/>
    </source>
</evidence>
<keyword evidence="1" id="KW-0677">Repeat</keyword>
<dbReference type="Pfam" id="PF13181">
    <property type="entry name" value="TPR_8"/>
    <property type="match status" value="1"/>
</dbReference>
<dbReference type="Pfam" id="PF14559">
    <property type="entry name" value="TPR_19"/>
    <property type="match status" value="1"/>
</dbReference>
<dbReference type="RefSeq" id="WP_171783285.1">
    <property type="nucleotide sequence ID" value="NZ_BAAAML010000014.1"/>
</dbReference>
<name>A0ABX2A2F2_9MICO</name>
<evidence type="ECO:0000313" key="5">
    <source>
        <dbReference type="EMBL" id="NOV97027.1"/>
    </source>
</evidence>
<evidence type="ECO:0000256" key="4">
    <source>
        <dbReference type="SAM" id="Phobius"/>
    </source>
</evidence>
<keyword evidence="4" id="KW-0812">Transmembrane</keyword>
<dbReference type="SUPFAM" id="SSF48452">
    <property type="entry name" value="TPR-like"/>
    <property type="match status" value="2"/>
</dbReference>
<dbReference type="SMART" id="SM00028">
    <property type="entry name" value="TPR"/>
    <property type="match status" value="3"/>
</dbReference>
<keyword evidence="4" id="KW-0472">Membrane</keyword>
<proteinExistence type="predicted"/>
<keyword evidence="4" id="KW-1133">Transmembrane helix</keyword>
<feature type="compositionally biased region" description="Acidic residues" evidence="3">
    <location>
        <begin position="555"/>
        <end position="578"/>
    </location>
</feature>
<keyword evidence="2" id="KW-0802">TPR repeat</keyword>
<dbReference type="EMBL" id="JABEZU010000002">
    <property type="protein sequence ID" value="NOV97027.1"/>
    <property type="molecule type" value="Genomic_DNA"/>
</dbReference>
<evidence type="ECO:0000256" key="3">
    <source>
        <dbReference type="SAM" id="MobiDB-lite"/>
    </source>
</evidence>
<dbReference type="PANTHER" id="PTHR45586:SF1">
    <property type="entry name" value="LIPOPOLYSACCHARIDE ASSEMBLY PROTEIN B"/>
    <property type="match status" value="1"/>
</dbReference>
<feature type="transmembrane region" description="Helical" evidence="4">
    <location>
        <begin position="306"/>
        <end position="328"/>
    </location>
</feature>
<feature type="transmembrane region" description="Helical" evidence="4">
    <location>
        <begin position="416"/>
        <end position="436"/>
    </location>
</feature>
<feature type="transmembrane region" description="Helical" evidence="4">
    <location>
        <begin position="391"/>
        <end position="410"/>
    </location>
</feature>
<accession>A0ABX2A2F2</accession>
<dbReference type="Proteomes" id="UP000757540">
    <property type="component" value="Unassembled WGS sequence"/>
</dbReference>
<dbReference type="InterPro" id="IPR019734">
    <property type="entry name" value="TPR_rpt"/>
</dbReference>
<dbReference type="InterPro" id="IPR011990">
    <property type="entry name" value="TPR-like_helical_dom_sf"/>
</dbReference>
<evidence type="ECO:0000313" key="6">
    <source>
        <dbReference type="Proteomes" id="UP000757540"/>
    </source>
</evidence>
<dbReference type="InterPro" id="IPR051012">
    <property type="entry name" value="CellSynth/LPSAsmb/PSIAsmb"/>
</dbReference>
<gene>
    <name evidence="5" type="ORF">HDG69_001602</name>
</gene>
<feature type="region of interest" description="Disordered" evidence="3">
    <location>
        <begin position="544"/>
        <end position="578"/>
    </location>
</feature>
<dbReference type="PANTHER" id="PTHR45586">
    <property type="entry name" value="TPR REPEAT-CONTAINING PROTEIN PA4667"/>
    <property type="match status" value="1"/>
</dbReference>
<evidence type="ECO:0000256" key="1">
    <source>
        <dbReference type="ARBA" id="ARBA00022737"/>
    </source>
</evidence>
<organism evidence="5 6">
    <name type="scientific">Isoptericola halotolerans</name>
    <dbReference type="NCBI Taxonomy" id="300560"/>
    <lineage>
        <taxon>Bacteria</taxon>
        <taxon>Bacillati</taxon>
        <taxon>Actinomycetota</taxon>
        <taxon>Actinomycetes</taxon>
        <taxon>Micrococcales</taxon>
        <taxon>Promicromonosporaceae</taxon>
        <taxon>Isoptericola</taxon>
    </lineage>
</organism>
<feature type="transmembrane region" description="Helical" evidence="4">
    <location>
        <begin position="466"/>
        <end position="487"/>
    </location>
</feature>
<feature type="transmembrane region" description="Helical" evidence="4">
    <location>
        <begin position="334"/>
        <end position="355"/>
    </location>
</feature>
<feature type="transmembrane region" description="Helical" evidence="4">
    <location>
        <begin position="259"/>
        <end position="285"/>
    </location>
</feature>
<sequence>MSTGPTPRPAQDPVGGHVTRAEMLVDAGRPEQALEGIEAALAEHPDDLRLHLTSGWLHLRLQRSADAQRILEQVVAGAPDYGQGHVLLSVALQNRGRLTEARTAVERAVELQPDDAATLVQHADVLTSGRVRRADRALAMDRIGRALELEPENPSRLLGAASIHAKLGERDRARELVRQGLATSPEHEGLLYADAQLAADDGQHSRALVGVLSQNPEHAEAGYVLFLRVWQRLLAPMDTAIAVLAAAALLVAWTMRNSMLGFFVIWAAVLAVVLVVSALRSWSVLRHVPRALVRRSLLDGTWAGRLGTVGLVVAWTAAVLAPVALLVVRDAVAVRWLLVLLALSLLLAGTGSVMLRRTMLRHGRESGYLGASEVGLARAAAMRGGYGKASAARCLLVVLVALVGAASAPGAARPDALPVAALGGVVWVLPLLLCLWQLRGLDAALRGEGAEPAATEGAGRRGRGTVGLVSLTLTTAALGAVGLLAVVHVPVLPNEHDADGRYVATPGSGGSTSCAGSRYTRISCVLRENRERTEQWEDREPVDIPTFDVPTLDLDIPDIEMPDVPDFEAPELEGPDGG</sequence>
<comment type="caution">
    <text evidence="5">The sequence shown here is derived from an EMBL/GenBank/DDBJ whole genome shotgun (WGS) entry which is preliminary data.</text>
</comment>
<feature type="transmembrane region" description="Helical" evidence="4">
    <location>
        <begin position="233"/>
        <end position="253"/>
    </location>
</feature>
<keyword evidence="6" id="KW-1185">Reference proteome</keyword>
<reference evidence="5 6" key="1">
    <citation type="submission" date="2020-05" db="EMBL/GenBank/DDBJ databases">
        <title>Genomic Encyclopedia of Type Strains, Phase III (KMG-III): the genomes of soil and plant-associated and newly described type strains.</title>
        <authorList>
            <person name="Whitman W."/>
        </authorList>
    </citation>
    <scope>NUCLEOTIDE SEQUENCE [LARGE SCALE GENOMIC DNA]</scope>
    <source>
        <strain evidence="5 6">KCTC 19046</strain>
    </source>
</reference>
<dbReference type="Gene3D" id="1.25.40.10">
    <property type="entry name" value="Tetratricopeptide repeat domain"/>
    <property type="match status" value="1"/>
</dbReference>